<sequence length="71" mass="7258">MLVACKGGKRDAERKGGSGPGGRDRMPSDPTAQRVSPTANASPRPASLPAPRPPDTPRRIPSTAGSPSARV</sequence>
<dbReference type="EMBL" id="BMVN01000016">
    <property type="protein sequence ID" value="GHA37540.1"/>
    <property type="molecule type" value="Genomic_DNA"/>
</dbReference>
<name>A0ABQ3CQ58_9ACTN</name>
<accession>A0ABQ3CQ58</accession>
<gene>
    <name evidence="2" type="ORF">GCM10010345_47790</name>
</gene>
<evidence type="ECO:0000313" key="2">
    <source>
        <dbReference type="EMBL" id="GHA37540.1"/>
    </source>
</evidence>
<reference evidence="3" key="1">
    <citation type="journal article" date="2019" name="Int. J. Syst. Evol. Microbiol.">
        <title>The Global Catalogue of Microorganisms (GCM) 10K type strain sequencing project: providing services to taxonomists for standard genome sequencing and annotation.</title>
        <authorList>
            <consortium name="The Broad Institute Genomics Platform"/>
            <consortium name="The Broad Institute Genome Sequencing Center for Infectious Disease"/>
            <person name="Wu L."/>
            <person name="Ma J."/>
        </authorList>
    </citation>
    <scope>NUCLEOTIDE SEQUENCE [LARGE SCALE GENOMIC DNA]</scope>
    <source>
        <strain evidence="3">JCM 4733</strain>
    </source>
</reference>
<dbReference type="Proteomes" id="UP000653644">
    <property type="component" value="Unassembled WGS sequence"/>
</dbReference>
<keyword evidence="3" id="KW-1185">Reference proteome</keyword>
<comment type="caution">
    <text evidence="2">The sequence shown here is derived from an EMBL/GenBank/DDBJ whole genome shotgun (WGS) entry which is preliminary data.</text>
</comment>
<feature type="compositionally biased region" description="Basic and acidic residues" evidence="1">
    <location>
        <begin position="8"/>
        <end position="27"/>
    </location>
</feature>
<proteinExistence type="predicted"/>
<protein>
    <submittedName>
        <fullName evidence="2">Uncharacterized protein</fullName>
    </submittedName>
</protein>
<evidence type="ECO:0000256" key="1">
    <source>
        <dbReference type="SAM" id="MobiDB-lite"/>
    </source>
</evidence>
<evidence type="ECO:0000313" key="3">
    <source>
        <dbReference type="Proteomes" id="UP000653644"/>
    </source>
</evidence>
<organism evidence="2 3">
    <name type="scientific">Streptomyces canarius</name>
    <dbReference type="NCBI Taxonomy" id="285453"/>
    <lineage>
        <taxon>Bacteria</taxon>
        <taxon>Bacillati</taxon>
        <taxon>Actinomycetota</taxon>
        <taxon>Actinomycetes</taxon>
        <taxon>Kitasatosporales</taxon>
        <taxon>Streptomycetaceae</taxon>
        <taxon>Streptomyces</taxon>
    </lineage>
</organism>
<feature type="region of interest" description="Disordered" evidence="1">
    <location>
        <begin position="1"/>
        <end position="71"/>
    </location>
</feature>